<proteinExistence type="predicted"/>
<dbReference type="AlphaFoldDB" id="A0A101U1J6"/>
<comment type="caution">
    <text evidence="2">The sequence shown here is derived from an EMBL/GenBank/DDBJ whole genome shotgun (WGS) entry which is preliminary data.</text>
</comment>
<evidence type="ECO:0000313" key="2">
    <source>
        <dbReference type="EMBL" id="KUO02386.1"/>
    </source>
</evidence>
<sequence length="215" mass="21884">MIVLRGARVDRQDDRHGGACGDDSDGGDFPCTASPSTGLPRRDGRAGELAGWHDAVRVGACGQGTLLGHRFGAGQGDAGTVGCGCAGVAGRCGCTDLRTGLRRGLRDGGWRRAWARAGAGVGGGVRDVVGLGVFGFGSGVLGSYVFGGGRGLCRYGVVYVVRLTGVGWGGGRWGCGGLCRGGSGVAPVRWLGFGNLVVGWLGFGNLVVRWLEPVY</sequence>
<keyword evidence="3" id="KW-1185">Reference proteome</keyword>
<organism evidence="2 3">
    <name type="scientific">Streptomyces caeruleatus</name>
    <dbReference type="NCBI Taxonomy" id="661399"/>
    <lineage>
        <taxon>Bacteria</taxon>
        <taxon>Bacillati</taxon>
        <taxon>Actinomycetota</taxon>
        <taxon>Actinomycetes</taxon>
        <taxon>Kitasatosporales</taxon>
        <taxon>Streptomycetaceae</taxon>
        <taxon>Streptomyces</taxon>
    </lineage>
</organism>
<dbReference type="EMBL" id="LMWY01000024">
    <property type="protein sequence ID" value="KUO02386.1"/>
    <property type="molecule type" value="Genomic_DNA"/>
</dbReference>
<accession>A0A101U1J6</accession>
<feature type="region of interest" description="Disordered" evidence="1">
    <location>
        <begin position="9"/>
        <end position="29"/>
    </location>
</feature>
<reference evidence="2 3" key="1">
    <citation type="submission" date="2015-10" db="EMBL/GenBank/DDBJ databases">
        <title>Draft genome sequence of Streptomyces caeruleatus NRRL B-24802, type strain for the species Streptomyces caeruleatus.</title>
        <authorList>
            <person name="Ruckert C."/>
            <person name="Winkler A."/>
            <person name="Kalinowski J."/>
            <person name="Kampfer P."/>
            <person name="Glaeser S."/>
        </authorList>
    </citation>
    <scope>NUCLEOTIDE SEQUENCE [LARGE SCALE GENOMIC DNA]</scope>
    <source>
        <strain evidence="2 3">NRRL B-24802</strain>
    </source>
</reference>
<dbReference type="Proteomes" id="UP000053429">
    <property type="component" value="Unassembled WGS sequence"/>
</dbReference>
<evidence type="ECO:0000313" key="3">
    <source>
        <dbReference type="Proteomes" id="UP000053429"/>
    </source>
</evidence>
<gene>
    <name evidence="2" type="ORF">AQJ67_21300</name>
</gene>
<evidence type="ECO:0000256" key="1">
    <source>
        <dbReference type="SAM" id="MobiDB-lite"/>
    </source>
</evidence>
<name>A0A101U1J6_9ACTN</name>
<protein>
    <submittedName>
        <fullName evidence="2">Uncharacterized protein</fullName>
    </submittedName>
</protein>